<dbReference type="PANTHER" id="PTHR47412:SF1">
    <property type="entry name" value="FI01434P-RELATED"/>
    <property type="match status" value="1"/>
</dbReference>
<proteinExistence type="predicted"/>
<dbReference type="PANTHER" id="PTHR47412">
    <property type="entry name" value="FI01434P-RELATED"/>
    <property type="match status" value="1"/>
</dbReference>
<reference evidence="2" key="1">
    <citation type="submission" date="2025-08" db="UniProtKB">
        <authorList>
            <consortium name="RefSeq"/>
        </authorList>
    </citation>
    <scope>IDENTIFICATION</scope>
    <source>
        <tissue evidence="2">Entire body</tissue>
    </source>
</reference>
<dbReference type="AlphaFoldDB" id="A0A7F5RMH5"/>
<dbReference type="Pfam" id="PF13896">
    <property type="entry name" value="Glyco_transf_49"/>
    <property type="match status" value="1"/>
</dbReference>
<sequence>MHIMKMNLPQHAPTKLLVFLLFLIIMSLYLQFGYSTRAVLSETENIKETEKSPIVAINTDAETGNSVISKDNLTTESYIFQRIKEITKCHDLPRQHNVMQWGPYWVLNNFVAAKRTYKCEESVTFATTATYNFLGNVLPIVESWDGPVSVAVYAPGSDFNLALESIAYLRECGNPLVTETVSFHLFFQMTYFPDKNLANEKFSSGKAVNCSLKPPYETYSSGQSFKDKHNELFMVNVARNIARKMSETHFILSADIEMYPSLNISSRFLHMISKEDPETYSKQPVVYAIHAFEVNEGVKPPLNKSELREMIHNKTAERFHFKVCGKCHNFPHFESWLSIDSEEMEITESVTRTKTFVAWEPFFIGTNHDPWYDERVSWEGMRDKRIQLKNLKTTCFEVILLGSVGFRNVATLCFAFALCLLGYKFNILSDGFLVHKPGHKKTEYFGNRLKVSLSMAETIETEFVPQYRKFYGNNPACVV</sequence>
<dbReference type="GeneID" id="108737742"/>
<dbReference type="Proteomes" id="UP000192223">
    <property type="component" value="Unplaced"/>
</dbReference>
<accession>A0A7F5RMH5</accession>
<protein>
    <submittedName>
        <fullName evidence="2">Beta-1,4-glucuronyltransferase 1-like isoform X2</fullName>
    </submittedName>
</protein>
<dbReference type="OrthoDB" id="9974378at2759"/>
<organism evidence="1 2">
    <name type="scientific">Agrilus planipennis</name>
    <name type="common">Emerald ash borer</name>
    <name type="synonym">Agrilus marcopoli</name>
    <dbReference type="NCBI Taxonomy" id="224129"/>
    <lineage>
        <taxon>Eukaryota</taxon>
        <taxon>Metazoa</taxon>
        <taxon>Ecdysozoa</taxon>
        <taxon>Arthropoda</taxon>
        <taxon>Hexapoda</taxon>
        <taxon>Insecta</taxon>
        <taxon>Pterygota</taxon>
        <taxon>Neoptera</taxon>
        <taxon>Endopterygota</taxon>
        <taxon>Coleoptera</taxon>
        <taxon>Polyphaga</taxon>
        <taxon>Elateriformia</taxon>
        <taxon>Buprestoidea</taxon>
        <taxon>Buprestidae</taxon>
        <taxon>Agrilinae</taxon>
        <taxon>Agrilus</taxon>
    </lineage>
</organism>
<dbReference type="RefSeq" id="XP_025837229.1">
    <property type="nucleotide sequence ID" value="XM_025981444.1"/>
</dbReference>
<gene>
    <name evidence="2" type="primary">LOC108737742</name>
</gene>
<evidence type="ECO:0000313" key="1">
    <source>
        <dbReference type="Proteomes" id="UP000192223"/>
    </source>
</evidence>
<evidence type="ECO:0000313" key="2">
    <source>
        <dbReference type="RefSeq" id="XP_025837229.1"/>
    </source>
</evidence>
<keyword evidence="1" id="KW-1185">Reference proteome</keyword>
<name>A0A7F5RMH5_AGRPL</name>